<dbReference type="AlphaFoldDB" id="A0A8T1W5L4"/>
<evidence type="ECO:0000313" key="2">
    <source>
        <dbReference type="Proteomes" id="UP000694044"/>
    </source>
</evidence>
<dbReference type="InterPro" id="IPR052727">
    <property type="entry name" value="Rab4/Rab5_effector"/>
</dbReference>
<dbReference type="PANTHER" id="PTHR13510:SF44">
    <property type="entry name" value="RABENOSYN-5"/>
    <property type="match status" value="1"/>
</dbReference>
<reference evidence="1" key="1">
    <citation type="submission" date="2021-02" db="EMBL/GenBank/DDBJ databases">
        <authorList>
            <person name="Palmer J.M."/>
        </authorList>
    </citation>
    <scope>NUCLEOTIDE SEQUENCE</scope>
    <source>
        <strain evidence="1">SCRP734</strain>
    </source>
</reference>
<comment type="caution">
    <text evidence="1">The sequence shown here is derived from an EMBL/GenBank/DDBJ whole genome shotgun (WGS) entry which is preliminary data.</text>
</comment>
<proteinExistence type="predicted"/>
<evidence type="ECO:0008006" key="3">
    <source>
        <dbReference type="Google" id="ProtNLM"/>
    </source>
</evidence>
<name>A0A8T1W5L4_9STRA</name>
<dbReference type="Proteomes" id="UP000694044">
    <property type="component" value="Unassembled WGS sequence"/>
</dbReference>
<dbReference type="PANTHER" id="PTHR13510">
    <property type="entry name" value="FYVE-FINGER-CONTAINING RAB5 EFFECTOR PROTEIN RABENOSYN-5-RELATED"/>
    <property type="match status" value="1"/>
</dbReference>
<gene>
    <name evidence="1" type="ORF">PHYPSEUDO_014118</name>
</gene>
<dbReference type="EMBL" id="JAGDFM010000078">
    <property type="protein sequence ID" value="KAG7387470.1"/>
    <property type="molecule type" value="Genomic_DNA"/>
</dbReference>
<protein>
    <recommendedName>
        <fullName evidence="3">FYVE-type domain-containing protein</fullName>
    </recommendedName>
</protein>
<evidence type="ECO:0000313" key="1">
    <source>
        <dbReference type="EMBL" id="KAG7387470.1"/>
    </source>
</evidence>
<accession>A0A8T1W5L4</accession>
<keyword evidence="2" id="KW-1185">Reference proteome</keyword>
<organism evidence="1 2">
    <name type="scientific">Phytophthora pseudosyringae</name>
    <dbReference type="NCBI Taxonomy" id="221518"/>
    <lineage>
        <taxon>Eukaryota</taxon>
        <taxon>Sar</taxon>
        <taxon>Stramenopiles</taxon>
        <taxon>Oomycota</taxon>
        <taxon>Peronosporomycetes</taxon>
        <taxon>Peronosporales</taxon>
        <taxon>Peronosporaceae</taxon>
        <taxon>Phytophthora</taxon>
    </lineage>
</organism>
<sequence>MTASRSLFQPIALSTTDVSELQGVAKTILDANFNGYQHFSDVDPKAWKSFKVKDGMRVYSGRRGEQTRCESELQSLLCVGSTPGTLNSMMSGLLESSTSSETSSAGDFSDAAVLLPIKTPTVTDPFTSVTLKWMELDVRRRSMGLVRNRDYIFVESIGIKHLPSGERVGYRVMHSVGIPKAPVLPGRVRSTLSVCSFFRQVSDTSVSICCMAVIDRTSRQVVVSRFVKALLSTFKPNRVDPVMKSTQSLSKPRSVNGNCIPPTPAQNCITCAKRVWRLAKFARRHSTCMNCHEYVCNSCKIEKKLKLPASNQQVTQRKVTICLSCLTDLVAANESKSSIAKNVPKSFCETIVLQQRRA</sequence>